<evidence type="ECO:0000256" key="1">
    <source>
        <dbReference type="ARBA" id="ARBA00001946"/>
    </source>
</evidence>
<evidence type="ECO:0000259" key="3">
    <source>
        <dbReference type="PROSITE" id="PS50887"/>
    </source>
</evidence>
<keyword evidence="5" id="KW-1185">Reference proteome</keyword>
<dbReference type="AlphaFoldDB" id="N9TXJ7"/>
<dbReference type="SUPFAM" id="SSF55073">
    <property type="entry name" value="Nucleotide cyclase"/>
    <property type="match status" value="1"/>
</dbReference>
<dbReference type="GO" id="GO:0005886">
    <property type="term" value="C:plasma membrane"/>
    <property type="evidence" value="ECO:0007669"/>
    <property type="project" value="TreeGrafter"/>
</dbReference>
<evidence type="ECO:0000256" key="2">
    <source>
        <dbReference type="ARBA" id="ARBA00012528"/>
    </source>
</evidence>
<sequence>MVSMSKDLFTQSAGYLKQAIPLMTKYQIPTTPANYAVWYNYVAATYPDLTKALDEALKQQGTCSQVTCERLYHQHLASAQERELETVRFNLATMTTQIAQTMQDALTDTGCFQEMLDKSFGKLGQIDEEGLSLEETMGVLRELVRESREIRMATLHFRGQITNAEKEIKELRQALDETRKQANEDPLTGLSNRRAFNHELEAQCRSGKGFSLILADIDRFKGFNDEYGHLLGDQVLRAFARRLKDGCKEGAQVFRFGGEEFALLVPGKGLQLARQLAESLRRATEKLSVLDRKSGRRVDNITASFGVAEFDGSEHGDDLVERADQLLYKAKELGRNRVMPLAI</sequence>
<dbReference type="CDD" id="cd01949">
    <property type="entry name" value="GGDEF"/>
    <property type="match status" value="1"/>
</dbReference>
<dbReference type="InterPro" id="IPR050469">
    <property type="entry name" value="Diguanylate_Cyclase"/>
</dbReference>
<dbReference type="GO" id="GO:1902201">
    <property type="term" value="P:negative regulation of bacterial-type flagellum-dependent cell motility"/>
    <property type="evidence" value="ECO:0007669"/>
    <property type="project" value="TreeGrafter"/>
</dbReference>
<dbReference type="PROSITE" id="PS50887">
    <property type="entry name" value="GGDEF"/>
    <property type="match status" value="1"/>
</dbReference>
<dbReference type="Pfam" id="PF00990">
    <property type="entry name" value="GGDEF"/>
    <property type="match status" value="1"/>
</dbReference>
<protein>
    <recommendedName>
        <fullName evidence="2">diguanylate cyclase</fullName>
        <ecNumber evidence="2">2.7.7.65</ecNumber>
    </recommendedName>
</protein>
<organism evidence="4 5">
    <name type="scientific">Aeromonas diversa CDC 2478-85</name>
    <dbReference type="NCBI Taxonomy" id="1268237"/>
    <lineage>
        <taxon>Bacteria</taxon>
        <taxon>Pseudomonadati</taxon>
        <taxon>Pseudomonadota</taxon>
        <taxon>Gammaproteobacteria</taxon>
        <taxon>Aeromonadales</taxon>
        <taxon>Aeromonadaceae</taxon>
        <taxon>Aeromonas</taxon>
    </lineage>
</organism>
<evidence type="ECO:0000313" key="4">
    <source>
        <dbReference type="EMBL" id="ENY70844.1"/>
    </source>
</evidence>
<dbReference type="Gene3D" id="3.30.70.270">
    <property type="match status" value="1"/>
</dbReference>
<dbReference type="EC" id="2.7.7.65" evidence="2"/>
<dbReference type="InterPro" id="IPR043128">
    <property type="entry name" value="Rev_trsase/Diguanyl_cyclase"/>
</dbReference>
<evidence type="ECO:0000313" key="5">
    <source>
        <dbReference type="Proteomes" id="UP000023775"/>
    </source>
</evidence>
<dbReference type="GO" id="GO:0052621">
    <property type="term" value="F:diguanylate cyclase activity"/>
    <property type="evidence" value="ECO:0007669"/>
    <property type="project" value="UniProtKB-EC"/>
</dbReference>
<dbReference type="NCBIfam" id="TIGR00254">
    <property type="entry name" value="GGDEF"/>
    <property type="match status" value="1"/>
</dbReference>
<dbReference type="EMBL" id="APVG01000053">
    <property type="protein sequence ID" value="ENY70844.1"/>
    <property type="molecule type" value="Genomic_DNA"/>
</dbReference>
<dbReference type="GO" id="GO:0043709">
    <property type="term" value="P:cell adhesion involved in single-species biofilm formation"/>
    <property type="evidence" value="ECO:0007669"/>
    <property type="project" value="TreeGrafter"/>
</dbReference>
<accession>N9TXJ7</accession>
<comment type="caution">
    <text evidence="4">The sequence shown here is derived from an EMBL/GenBank/DDBJ whole genome shotgun (WGS) entry which is preliminary data.</text>
</comment>
<dbReference type="InterPro" id="IPR029787">
    <property type="entry name" value="Nucleotide_cyclase"/>
</dbReference>
<dbReference type="PANTHER" id="PTHR45138:SF2">
    <property type="entry name" value="DIGUANYLATE CYCLASE VDCA"/>
    <property type="match status" value="1"/>
</dbReference>
<dbReference type="FunFam" id="3.30.70.270:FF:000001">
    <property type="entry name" value="Diguanylate cyclase domain protein"/>
    <property type="match status" value="1"/>
</dbReference>
<gene>
    <name evidence="4" type="ORF">G114_16360</name>
</gene>
<feature type="domain" description="GGDEF" evidence="3">
    <location>
        <begin position="208"/>
        <end position="343"/>
    </location>
</feature>
<reference evidence="4 5" key="1">
    <citation type="journal article" date="2013" name="Genome Announc.">
        <title>Draft Genome Sequence of the Aeromonas diversa Type Strain.</title>
        <authorList>
            <person name="Farfan M."/>
            <person name="Spataro N."/>
            <person name="Sanglas A."/>
            <person name="Albarral V."/>
            <person name="Loren J.G."/>
            <person name="Bosch E."/>
            <person name="Fuste M.C."/>
        </authorList>
    </citation>
    <scope>NUCLEOTIDE SEQUENCE [LARGE SCALE GENOMIC DNA]</scope>
    <source>
        <strain evidence="4 5">2478-85</strain>
    </source>
</reference>
<dbReference type="Proteomes" id="UP000023775">
    <property type="component" value="Unassembled WGS sequence"/>
</dbReference>
<comment type="cofactor">
    <cofactor evidence="1">
        <name>Mg(2+)</name>
        <dbReference type="ChEBI" id="CHEBI:18420"/>
    </cofactor>
</comment>
<dbReference type="PANTHER" id="PTHR45138">
    <property type="entry name" value="REGULATORY COMPONENTS OF SENSORY TRANSDUCTION SYSTEM"/>
    <property type="match status" value="1"/>
</dbReference>
<dbReference type="eggNOG" id="COG3706">
    <property type="taxonomic scope" value="Bacteria"/>
</dbReference>
<dbReference type="SMART" id="SM00267">
    <property type="entry name" value="GGDEF"/>
    <property type="match status" value="1"/>
</dbReference>
<proteinExistence type="predicted"/>
<dbReference type="InterPro" id="IPR000160">
    <property type="entry name" value="GGDEF_dom"/>
</dbReference>
<dbReference type="PATRIC" id="fig|1268237.3.peg.3216"/>
<name>N9TXJ7_9GAMM</name>